<dbReference type="AlphaFoldDB" id="A0A955RS58"/>
<organism evidence="1 2">
    <name type="scientific">candidate division WWE3 bacterium</name>
    <dbReference type="NCBI Taxonomy" id="2053526"/>
    <lineage>
        <taxon>Bacteria</taxon>
        <taxon>Katanobacteria</taxon>
    </lineage>
</organism>
<dbReference type="InterPro" id="IPR007325">
    <property type="entry name" value="KFase/CYL"/>
</dbReference>
<reference evidence="1" key="1">
    <citation type="submission" date="2020-04" db="EMBL/GenBank/DDBJ databases">
        <authorList>
            <person name="Zhang T."/>
        </authorList>
    </citation>
    <scope>NUCLEOTIDE SEQUENCE</scope>
    <source>
        <strain evidence="1">HKST-UBA03</strain>
    </source>
</reference>
<dbReference type="PANTHER" id="PTHR31118">
    <property type="entry name" value="CYCLASE-LIKE PROTEIN 2"/>
    <property type="match status" value="1"/>
</dbReference>
<dbReference type="PANTHER" id="PTHR31118:SF12">
    <property type="entry name" value="CYCLASE-LIKE PROTEIN 2"/>
    <property type="match status" value="1"/>
</dbReference>
<dbReference type="GO" id="GO:0004061">
    <property type="term" value="F:arylformamidase activity"/>
    <property type="evidence" value="ECO:0007669"/>
    <property type="project" value="InterPro"/>
</dbReference>
<proteinExistence type="predicted"/>
<accession>A0A955RS58</accession>
<dbReference type="EMBL" id="JAGQKZ010000031">
    <property type="protein sequence ID" value="MCA9392263.1"/>
    <property type="molecule type" value="Genomic_DNA"/>
</dbReference>
<evidence type="ECO:0000313" key="2">
    <source>
        <dbReference type="Proteomes" id="UP000751518"/>
    </source>
</evidence>
<dbReference type="Pfam" id="PF04199">
    <property type="entry name" value="Cyclase"/>
    <property type="match status" value="1"/>
</dbReference>
<dbReference type="Proteomes" id="UP000751518">
    <property type="component" value="Unassembled WGS sequence"/>
</dbReference>
<comment type="caution">
    <text evidence="1">The sequence shown here is derived from an EMBL/GenBank/DDBJ whole genome shotgun (WGS) entry which is preliminary data.</text>
</comment>
<dbReference type="GO" id="GO:0019441">
    <property type="term" value="P:L-tryptophan catabolic process to kynurenine"/>
    <property type="evidence" value="ECO:0007669"/>
    <property type="project" value="InterPro"/>
</dbReference>
<protein>
    <submittedName>
        <fullName evidence="1">Cyclase family protein</fullName>
    </submittedName>
</protein>
<gene>
    <name evidence="1" type="ORF">KC614_03610</name>
</gene>
<dbReference type="InterPro" id="IPR037175">
    <property type="entry name" value="KFase_sf"/>
</dbReference>
<sequence length="177" mass="19946">MKIIDLSPELYTNMPVYPGDPEVRIQQVHTLKNEGWRLRYIEMPSHIGAHVDAFSHMDENGKTLSELPIERFIGETIKVQLEDEFPFSVGLMFGRGELDIVLLDKLVRANPGFVVVGDKATLTVELERQLLQKGIITITDLINLDQLPFDQVFTLYAVPLNIKDGDGSPVRAFAIVE</sequence>
<evidence type="ECO:0000313" key="1">
    <source>
        <dbReference type="EMBL" id="MCA9392263.1"/>
    </source>
</evidence>
<dbReference type="Gene3D" id="3.50.30.50">
    <property type="entry name" value="Putative cyclase"/>
    <property type="match status" value="2"/>
</dbReference>
<dbReference type="SUPFAM" id="SSF102198">
    <property type="entry name" value="Putative cyclase"/>
    <property type="match status" value="1"/>
</dbReference>
<reference evidence="1" key="2">
    <citation type="journal article" date="2021" name="Microbiome">
        <title>Successional dynamics and alternative stable states in a saline activated sludge microbial community over 9 years.</title>
        <authorList>
            <person name="Wang Y."/>
            <person name="Ye J."/>
            <person name="Ju F."/>
            <person name="Liu L."/>
            <person name="Boyd J.A."/>
            <person name="Deng Y."/>
            <person name="Parks D.H."/>
            <person name="Jiang X."/>
            <person name="Yin X."/>
            <person name="Woodcroft B.J."/>
            <person name="Tyson G.W."/>
            <person name="Hugenholtz P."/>
            <person name="Polz M.F."/>
            <person name="Zhang T."/>
        </authorList>
    </citation>
    <scope>NUCLEOTIDE SEQUENCE</scope>
    <source>
        <strain evidence="1">HKST-UBA03</strain>
    </source>
</reference>
<name>A0A955RS58_UNCKA</name>